<dbReference type="InterPro" id="IPR050196">
    <property type="entry name" value="Cytochrome_P450_Monoox"/>
</dbReference>
<keyword evidence="3" id="KW-0560">Oxidoreductase</keyword>
<dbReference type="SUPFAM" id="SSF48264">
    <property type="entry name" value="Cytochrome P450"/>
    <property type="match status" value="1"/>
</dbReference>
<evidence type="ECO:0000313" key="5">
    <source>
        <dbReference type="EMBL" id="EXB62704.1"/>
    </source>
</evidence>
<evidence type="ECO:0000256" key="4">
    <source>
        <dbReference type="SAM" id="Phobius"/>
    </source>
</evidence>
<dbReference type="PANTHER" id="PTHR24291">
    <property type="entry name" value="CYTOCHROME P450 FAMILY 4"/>
    <property type="match status" value="1"/>
</dbReference>
<dbReference type="EMBL" id="KE344454">
    <property type="protein sequence ID" value="EXB62704.1"/>
    <property type="molecule type" value="Genomic_DNA"/>
</dbReference>
<keyword evidence="2 3" id="KW-0349">Heme</keyword>
<organism evidence="5 6">
    <name type="scientific">Morus notabilis</name>
    <dbReference type="NCBI Taxonomy" id="981085"/>
    <lineage>
        <taxon>Eukaryota</taxon>
        <taxon>Viridiplantae</taxon>
        <taxon>Streptophyta</taxon>
        <taxon>Embryophyta</taxon>
        <taxon>Tracheophyta</taxon>
        <taxon>Spermatophyta</taxon>
        <taxon>Magnoliopsida</taxon>
        <taxon>eudicotyledons</taxon>
        <taxon>Gunneridae</taxon>
        <taxon>Pentapetalae</taxon>
        <taxon>rosids</taxon>
        <taxon>fabids</taxon>
        <taxon>Rosales</taxon>
        <taxon>Moraceae</taxon>
        <taxon>Moreae</taxon>
        <taxon>Morus</taxon>
    </lineage>
</organism>
<dbReference type="GO" id="GO:0016740">
    <property type="term" value="F:transferase activity"/>
    <property type="evidence" value="ECO:0007669"/>
    <property type="project" value="UniProtKB-KW"/>
</dbReference>
<dbReference type="PANTHER" id="PTHR24291:SF185">
    <property type="entry name" value="PREMNASPIRODIENE OXYGENASE-LIKE"/>
    <property type="match status" value="1"/>
</dbReference>
<evidence type="ECO:0000256" key="2">
    <source>
        <dbReference type="PIRSR" id="PIRSR602401-1"/>
    </source>
</evidence>
<comment type="cofactor">
    <cofactor evidence="2">
        <name>heme</name>
        <dbReference type="ChEBI" id="CHEBI:30413"/>
    </cofactor>
</comment>
<sequence length="612" mass="68550">MESSLTTLLCALFPARFSFDACEESPRIMLRDLAAREFNAFLWISLIAITALLISEVFKLLRLWRKGKWIPGPPCPSFHGHGSLISRENLTDVLSESHENYGSVVKLWLGPTQLLVSIKDPNLIKEMLFKAADKLPLTGRAFRLAFGRSSLFASSFDKVQKRREALMTNLSERLLVRANVIPGKVVECIMERIQKSMAKGSVDCRMVSQHMAFTILGTTLFGDPFLAWSKASVYEELLMMIAKDACFWASYNVTPFWKRGFWKYQQLCTKLKRLTQDIIQQCRRSCKIFHCMDDDHCNETAGTGKNASYGASYCSDGVIPENFFFHEFKGHMNEREDEPSSNIMGMMFHGCLTTTGLINNILMRLVTHPEIQDKIYTEITLAQKDSMTPVEQNVDKMLLLLATVYESARLLPAGPLLQRCSLDHVYGGMGSIVGEKITHLIEYCTNQSLPLILVCASGGAHMQEENLNLETGATIPAGALLVVPVQLLQKDGSSWGSDAGEFNPYRFLSKTRKRSNLVNTSFSEQTTDLEEGTFVLNDPNENAAFLPFGSGIRSCVGQKFVIQVVATFFASLLKHYEIKLPAQAQSNEKPKKNNCGFQLLPSTEIVFLSRSS</sequence>
<protein>
    <submittedName>
        <fullName evidence="5">Acetyl-coenzyme A carboxylase carboxyl transferase subunit beta</fullName>
    </submittedName>
</protein>
<evidence type="ECO:0000256" key="3">
    <source>
        <dbReference type="RuleBase" id="RU000461"/>
    </source>
</evidence>
<gene>
    <name evidence="5" type="ORF">L484_024002</name>
</gene>
<feature type="transmembrane region" description="Helical" evidence="4">
    <location>
        <begin position="42"/>
        <end position="61"/>
    </location>
</feature>
<evidence type="ECO:0000256" key="1">
    <source>
        <dbReference type="ARBA" id="ARBA00010617"/>
    </source>
</evidence>
<keyword evidence="2 3" id="KW-0479">Metal-binding</keyword>
<name>W9R0S1_9ROSA</name>
<dbReference type="PRINTS" id="PR00463">
    <property type="entry name" value="EP450I"/>
</dbReference>
<dbReference type="PROSITE" id="PS00086">
    <property type="entry name" value="CYTOCHROME_P450"/>
    <property type="match status" value="1"/>
</dbReference>
<dbReference type="Pfam" id="PF00067">
    <property type="entry name" value="p450"/>
    <property type="match status" value="2"/>
</dbReference>
<dbReference type="eggNOG" id="KOG0157">
    <property type="taxonomic scope" value="Eukaryota"/>
</dbReference>
<dbReference type="GO" id="GO:0005506">
    <property type="term" value="F:iron ion binding"/>
    <property type="evidence" value="ECO:0007669"/>
    <property type="project" value="InterPro"/>
</dbReference>
<dbReference type="Gene3D" id="3.90.226.10">
    <property type="entry name" value="2-enoyl-CoA Hydratase, Chain A, domain 1"/>
    <property type="match status" value="1"/>
</dbReference>
<dbReference type="InterPro" id="IPR017972">
    <property type="entry name" value="Cyt_P450_CS"/>
</dbReference>
<dbReference type="Gene3D" id="1.10.630.10">
    <property type="entry name" value="Cytochrome P450"/>
    <property type="match status" value="1"/>
</dbReference>
<keyword evidence="4" id="KW-0472">Membrane</keyword>
<keyword evidence="6" id="KW-1185">Reference proteome</keyword>
<dbReference type="InterPro" id="IPR029045">
    <property type="entry name" value="ClpP/crotonase-like_dom_sf"/>
</dbReference>
<dbReference type="STRING" id="981085.W9R0S1"/>
<proteinExistence type="inferred from homology"/>
<keyword evidence="5" id="KW-0808">Transferase</keyword>
<keyword evidence="4" id="KW-1133">Transmembrane helix</keyword>
<evidence type="ECO:0000313" key="6">
    <source>
        <dbReference type="Proteomes" id="UP000030645"/>
    </source>
</evidence>
<keyword evidence="4" id="KW-0812">Transmembrane</keyword>
<dbReference type="CDD" id="cd00302">
    <property type="entry name" value="cytochrome_P450"/>
    <property type="match status" value="1"/>
</dbReference>
<dbReference type="InterPro" id="IPR036396">
    <property type="entry name" value="Cyt_P450_sf"/>
</dbReference>
<dbReference type="GO" id="GO:0020037">
    <property type="term" value="F:heme binding"/>
    <property type="evidence" value="ECO:0007669"/>
    <property type="project" value="InterPro"/>
</dbReference>
<keyword evidence="3" id="KW-0503">Monooxygenase</keyword>
<dbReference type="SUPFAM" id="SSF52096">
    <property type="entry name" value="ClpP/crotonase"/>
    <property type="match status" value="1"/>
</dbReference>
<accession>W9R0S1</accession>
<comment type="similarity">
    <text evidence="1 3">Belongs to the cytochrome P450 family.</text>
</comment>
<dbReference type="AlphaFoldDB" id="W9R0S1"/>
<dbReference type="GO" id="GO:0016705">
    <property type="term" value="F:oxidoreductase activity, acting on paired donors, with incorporation or reduction of molecular oxygen"/>
    <property type="evidence" value="ECO:0007669"/>
    <property type="project" value="InterPro"/>
</dbReference>
<dbReference type="InterPro" id="IPR001128">
    <property type="entry name" value="Cyt_P450"/>
</dbReference>
<dbReference type="InterPro" id="IPR002401">
    <property type="entry name" value="Cyt_P450_E_grp-I"/>
</dbReference>
<keyword evidence="2 3" id="KW-0408">Iron</keyword>
<dbReference type="Proteomes" id="UP000030645">
    <property type="component" value="Unassembled WGS sequence"/>
</dbReference>
<feature type="binding site" description="axial binding residue" evidence="2">
    <location>
        <position position="555"/>
    </location>
    <ligand>
        <name>heme</name>
        <dbReference type="ChEBI" id="CHEBI:30413"/>
    </ligand>
    <ligandPart>
        <name>Fe</name>
        <dbReference type="ChEBI" id="CHEBI:18248"/>
    </ligandPart>
</feature>
<reference evidence="6" key="1">
    <citation type="submission" date="2013-01" db="EMBL/GenBank/DDBJ databases">
        <title>Draft Genome Sequence of a Mulberry Tree, Morus notabilis C.K. Schneid.</title>
        <authorList>
            <person name="He N."/>
            <person name="Zhao S."/>
        </authorList>
    </citation>
    <scope>NUCLEOTIDE SEQUENCE</scope>
</reference>
<dbReference type="GO" id="GO:0004497">
    <property type="term" value="F:monooxygenase activity"/>
    <property type="evidence" value="ECO:0007669"/>
    <property type="project" value="UniProtKB-KW"/>
</dbReference>